<dbReference type="InterPro" id="IPR002321">
    <property type="entry name" value="Cyt_c_II"/>
</dbReference>
<accession>A0A917BZ67</accession>
<evidence type="ECO:0000256" key="7">
    <source>
        <dbReference type="PIRSR" id="PIRSR000027-2"/>
    </source>
</evidence>
<reference evidence="9" key="1">
    <citation type="journal article" date="2014" name="Int. J. Syst. Evol. Microbiol.">
        <title>Complete genome sequence of Corynebacterium casei LMG S-19264T (=DSM 44701T), isolated from a smear-ripened cheese.</title>
        <authorList>
            <consortium name="US DOE Joint Genome Institute (JGI-PGF)"/>
            <person name="Walter F."/>
            <person name="Albersmeier A."/>
            <person name="Kalinowski J."/>
            <person name="Ruckert C."/>
        </authorList>
    </citation>
    <scope>NUCLEOTIDE SEQUENCE</scope>
    <source>
        <strain evidence="9">CCM 7897</strain>
    </source>
</reference>
<proteinExistence type="predicted"/>
<dbReference type="InterPro" id="IPR010980">
    <property type="entry name" value="Cyt_c/b562"/>
</dbReference>
<evidence type="ECO:0000256" key="1">
    <source>
        <dbReference type="ARBA" id="ARBA00022448"/>
    </source>
</evidence>
<dbReference type="Proteomes" id="UP000606044">
    <property type="component" value="Unassembled WGS sequence"/>
</dbReference>
<comment type="PTM">
    <text evidence="7">Binds 1 heme group per subunit.</text>
</comment>
<dbReference type="GO" id="GO:0005506">
    <property type="term" value="F:iron ion binding"/>
    <property type="evidence" value="ECO:0007669"/>
    <property type="project" value="InterPro"/>
</dbReference>
<feature type="binding site" description="covalent" evidence="7">
    <location>
        <position position="134"/>
    </location>
    <ligand>
        <name>heme c</name>
        <dbReference type="ChEBI" id="CHEBI:61717"/>
    </ligand>
</feature>
<reference evidence="9" key="2">
    <citation type="submission" date="2020-09" db="EMBL/GenBank/DDBJ databases">
        <authorList>
            <person name="Sun Q."/>
            <person name="Sedlacek I."/>
        </authorList>
    </citation>
    <scope>NUCLEOTIDE SEQUENCE</scope>
    <source>
        <strain evidence="9">CCM 7897</strain>
    </source>
</reference>
<dbReference type="GO" id="GO:0042597">
    <property type="term" value="C:periplasmic space"/>
    <property type="evidence" value="ECO:0007669"/>
    <property type="project" value="InterPro"/>
</dbReference>
<evidence type="ECO:0008006" key="11">
    <source>
        <dbReference type="Google" id="ProtNLM"/>
    </source>
</evidence>
<evidence type="ECO:0000256" key="4">
    <source>
        <dbReference type="ARBA" id="ARBA00022982"/>
    </source>
</evidence>
<evidence type="ECO:0000256" key="2">
    <source>
        <dbReference type="ARBA" id="ARBA00022617"/>
    </source>
</evidence>
<comment type="caution">
    <text evidence="9">The sequence shown here is derived from an EMBL/GenBank/DDBJ whole genome shotgun (WGS) entry which is preliminary data.</text>
</comment>
<name>A0A917BZ67_9HYPH</name>
<evidence type="ECO:0000313" key="10">
    <source>
        <dbReference type="Proteomes" id="UP000606044"/>
    </source>
</evidence>
<dbReference type="InterPro" id="IPR012127">
    <property type="entry name" value="Cyt_c_prime"/>
</dbReference>
<dbReference type="Pfam" id="PF01322">
    <property type="entry name" value="Cytochrom_C_2"/>
    <property type="match status" value="1"/>
</dbReference>
<gene>
    <name evidence="9" type="ORF">GCM10007301_22360</name>
</gene>
<evidence type="ECO:0000256" key="3">
    <source>
        <dbReference type="ARBA" id="ARBA00022723"/>
    </source>
</evidence>
<evidence type="ECO:0000313" key="9">
    <source>
        <dbReference type="EMBL" id="GGF62138.1"/>
    </source>
</evidence>
<dbReference type="RefSeq" id="WP_188578421.1">
    <property type="nucleotide sequence ID" value="NZ_BMCT01000002.1"/>
</dbReference>
<dbReference type="GO" id="GO:0020037">
    <property type="term" value="F:heme binding"/>
    <property type="evidence" value="ECO:0007669"/>
    <property type="project" value="InterPro"/>
</dbReference>
<protein>
    <recommendedName>
        <fullName evidence="11">Cytochrome c556</fullName>
    </recommendedName>
</protein>
<sequence>MRLALLAALLVPLATTAALAQNVMQERRALMKEIGDDTKVAAAMMKGETPYDAAKAAAIFKDYAADAEKFGTLFPEGSNVGETKAAPALWTDRAGFDAALAKFKADIAANADKVGTPDGLKTAMAAVGSNCRACHQSYTQR</sequence>
<keyword evidence="10" id="KW-1185">Reference proteome</keyword>
<feature type="binding site" description="covalent" evidence="7">
    <location>
        <position position="131"/>
    </location>
    <ligand>
        <name>heme c</name>
        <dbReference type="ChEBI" id="CHEBI:61717"/>
    </ligand>
</feature>
<evidence type="ECO:0000256" key="6">
    <source>
        <dbReference type="PIRSR" id="PIRSR000027-1"/>
    </source>
</evidence>
<feature type="signal peptide" evidence="8">
    <location>
        <begin position="1"/>
        <end position="20"/>
    </location>
</feature>
<feature type="chain" id="PRO_5037068075" description="Cytochrome c556" evidence="8">
    <location>
        <begin position="21"/>
        <end position="141"/>
    </location>
</feature>
<evidence type="ECO:0000256" key="5">
    <source>
        <dbReference type="ARBA" id="ARBA00023004"/>
    </source>
</evidence>
<dbReference type="EMBL" id="BMCT01000002">
    <property type="protein sequence ID" value="GGF62138.1"/>
    <property type="molecule type" value="Genomic_DNA"/>
</dbReference>
<dbReference type="PROSITE" id="PS51009">
    <property type="entry name" value="CYTCII"/>
    <property type="match status" value="1"/>
</dbReference>
<keyword evidence="3 6" id="KW-0479">Metal-binding</keyword>
<keyword evidence="8" id="KW-0732">Signal</keyword>
<dbReference type="SUPFAM" id="SSF47175">
    <property type="entry name" value="Cytochromes"/>
    <property type="match status" value="1"/>
</dbReference>
<keyword evidence="1" id="KW-0813">Transport</keyword>
<keyword evidence="5 6" id="KW-0408">Iron</keyword>
<dbReference type="Gene3D" id="1.20.120.10">
    <property type="entry name" value="Cytochrome c/b562"/>
    <property type="match status" value="1"/>
</dbReference>
<evidence type="ECO:0000256" key="8">
    <source>
        <dbReference type="SAM" id="SignalP"/>
    </source>
</evidence>
<dbReference type="AlphaFoldDB" id="A0A917BZ67"/>
<feature type="binding site" description="axial binding residue" evidence="6">
    <location>
        <position position="135"/>
    </location>
    <ligand>
        <name>heme c</name>
        <dbReference type="ChEBI" id="CHEBI:61717"/>
    </ligand>
    <ligandPart>
        <name>Fe</name>
        <dbReference type="ChEBI" id="CHEBI:18248"/>
    </ligandPart>
</feature>
<keyword evidence="4" id="KW-0249">Electron transport</keyword>
<organism evidence="9 10">
    <name type="scientific">Azorhizobium oxalatiphilum</name>
    <dbReference type="NCBI Taxonomy" id="980631"/>
    <lineage>
        <taxon>Bacteria</taxon>
        <taxon>Pseudomonadati</taxon>
        <taxon>Pseudomonadota</taxon>
        <taxon>Alphaproteobacteria</taxon>
        <taxon>Hyphomicrobiales</taxon>
        <taxon>Xanthobacteraceae</taxon>
        <taxon>Azorhizobium</taxon>
    </lineage>
</organism>
<dbReference type="GO" id="GO:0009055">
    <property type="term" value="F:electron transfer activity"/>
    <property type="evidence" value="ECO:0007669"/>
    <property type="project" value="InterPro"/>
</dbReference>
<keyword evidence="2 7" id="KW-0349">Heme</keyword>
<dbReference type="PIRSF" id="PIRSF000027">
    <property type="entry name" value="Cytc_c_prime"/>
    <property type="match status" value="1"/>
</dbReference>
<dbReference type="GO" id="GO:0022900">
    <property type="term" value="P:electron transport chain"/>
    <property type="evidence" value="ECO:0007669"/>
    <property type="project" value="InterPro"/>
</dbReference>